<reference evidence="2 3" key="1">
    <citation type="journal article" date="2019" name="Sci. Rep.">
        <title>A high-quality genome of Eragrostis curvula grass provides insights into Poaceae evolution and supports new strategies to enhance forage quality.</title>
        <authorList>
            <person name="Carballo J."/>
            <person name="Santos B.A.C.M."/>
            <person name="Zappacosta D."/>
            <person name="Garbus I."/>
            <person name="Selva J.P."/>
            <person name="Gallo C.A."/>
            <person name="Diaz A."/>
            <person name="Albertini E."/>
            <person name="Caccamo M."/>
            <person name="Echenique V."/>
        </authorList>
    </citation>
    <scope>NUCLEOTIDE SEQUENCE [LARGE SCALE GENOMIC DNA]</scope>
    <source>
        <strain evidence="3">cv. Victoria</strain>
        <tissue evidence="2">Leaf</tissue>
    </source>
</reference>
<evidence type="ECO:0000313" key="3">
    <source>
        <dbReference type="Proteomes" id="UP000324897"/>
    </source>
</evidence>
<organism evidence="2 3">
    <name type="scientific">Eragrostis curvula</name>
    <name type="common">weeping love grass</name>
    <dbReference type="NCBI Taxonomy" id="38414"/>
    <lineage>
        <taxon>Eukaryota</taxon>
        <taxon>Viridiplantae</taxon>
        <taxon>Streptophyta</taxon>
        <taxon>Embryophyta</taxon>
        <taxon>Tracheophyta</taxon>
        <taxon>Spermatophyta</taxon>
        <taxon>Magnoliopsida</taxon>
        <taxon>Liliopsida</taxon>
        <taxon>Poales</taxon>
        <taxon>Poaceae</taxon>
        <taxon>PACMAD clade</taxon>
        <taxon>Chloridoideae</taxon>
        <taxon>Eragrostideae</taxon>
        <taxon>Eragrostidinae</taxon>
        <taxon>Eragrostis</taxon>
    </lineage>
</organism>
<dbReference type="AlphaFoldDB" id="A0A5J9VV14"/>
<protein>
    <submittedName>
        <fullName evidence="2">Uncharacterized protein</fullName>
    </submittedName>
</protein>
<feature type="compositionally biased region" description="Low complexity" evidence="1">
    <location>
        <begin position="76"/>
        <end position="93"/>
    </location>
</feature>
<proteinExistence type="predicted"/>
<dbReference type="EMBL" id="RWGY01000007">
    <property type="protein sequence ID" value="TVU40272.1"/>
    <property type="molecule type" value="Genomic_DNA"/>
</dbReference>
<keyword evidence="3" id="KW-1185">Reference proteome</keyword>
<comment type="caution">
    <text evidence="2">The sequence shown here is derived from an EMBL/GenBank/DDBJ whole genome shotgun (WGS) entry which is preliminary data.</text>
</comment>
<gene>
    <name evidence="2" type="ORF">EJB05_13728</name>
</gene>
<evidence type="ECO:0000313" key="2">
    <source>
        <dbReference type="EMBL" id="TVU40272.1"/>
    </source>
</evidence>
<feature type="non-terminal residue" evidence="2">
    <location>
        <position position="1"/>
    </location>
</feature>
<feature type="region of interest" description="Disordered" evidence="1">
    <location>
        <begin position="47"/>
        <end position="110"/>
    </location>
</feature>
<evidence type="ECO:0000256" key="1">
    <source>
        <dbReference type="SAM" id="MobiDB-lite"/>
    </source>
</evidence>
<accession>A0A5J9VV14</accession>
<dbReference type="Proteomes" id="UP000324897">
    <property type="component" value="Chromosome 4"/>
</dbReference>
<dbReference type="Gramene" id="TVU40272">
    <property type="protein sequence ID" value="TVU40272"/>
    <property type="gene ID" value="EJB05_13728"/>
</dbReference>
<name>A0A5J9VV14_9POAL</name>
<sequence>MAGAGGGGDAGVGGEWPFSADAYADSSAIFAELGCWAAGLDGACGELLPPLDPAPEATPTPQACGGAAEEAVATPAGSVSVDGGASSSSTDDGAAQEDADVKPAAATEAA</sequence>